<dbReference type="InterPro" id="IPR001173">
    <property type="entry name" value="Glyco_trans_2-like"/>
</dbReference>
<dbReference type="AlphaFoldDB" id="D3SS56"/>
<dbReference type="eggNOG" id="arCOG01385">
    <property type="taxonomic scope" value="Archaea"/>
</dbReference>
<dbReference type="HOGENOM" id="CLU_025996_17_4_2"/>
<organism evidence="8 9">
    <name type="scientific">Natrialba magadii (strain ATCC 43099 / DSM 3394 / CCM 3739 / CIP 104546 / IAM 13178 / JCM 8861 / NBRC 102185 / NCIMB 2190 / MS3)</name>
    <name type="common">Natronobacterium magadii</name>
    <dbReference type="NCBI Taxonomy" id="547559"/>
    <lineage>
        <taxon>Archaea</taxon>
        <taxon>Methanobacteriati</taxon>
        <taxon>Methanobacteriota</taxon>
        <taxon>Stenosarchaea group</taxon>
        <taxon>Halobacteria</taxon>
        <taxon>Halobacteriales</taxon>
        <taxon>Natrialbaceae</taxon>
        <taxon>Natrialba</taxon>
    </lineage>
</organism>
<keyword evidence="3 8" id="KW-0328">Glycosyltransferase</keyword>
<evidence type="ECO:0000256" key="5">
    <source>
        <dbReference type="ARBA" id="ARBA00023136"/>
    </source>
</evidence>
<name>D3SS56_NATMM</name>
<dbReference type="Proteomes" id="UP000001879">
    <property type="component" value="Chromosome"/>
</dbReference>
<evidence type="ECO:0000256" key="2">
    <source>
        <dbReference type="ARBA" id="ARBA00022475"/>
    </source>
</evidence>
<keyword evidence="9" id="KW-1185">Reference proteome</keyword>
<dbReference type="GO" id="GO:0016757">
    <property type="term" value="F:glycosyltransferase activity"/>
    <property type="evidence" value="ECO:0007669"/>
    <property type="project" value="UniProtKB-KW"/>
</dbReference>
<comment type="subcellular location">
    <subcellularLocation>
        <location evidence="1">Cell membrane</location>
    </subcellularLocation>
</comment>
<sequence length="237" mass="25692">MSASTTRSAVEDSSSTPAPPPIDVSIVIPARNEAAYLRGALSSIAALDTAYEYEVIVVDGASTDDTQVIAREYGATVVEEEGSSIAVARNRGASHADGEWLAFVDADTRMRADYLTEMLGFVEREGIAAASSRCWMTGPVRAKLMEATINQLFPRLASPVLPGFNCVVHRRAFHDVGGFPDVPNEDTAFSRRLGRQYPTAYHPDVLVASSGRRITDDGLTGTLWHYLRLDVGRLRSS</sequence>
<dbReference type="PANTHER" id="PTHR43646:SF2">
    <property type="entry name" value="GLYCOSYLTRANSFERASE 2-LIKE DOMAIN-CONTAINING PROTEIN"/>
    <property type="match status" value="1"/>
</dbReference>
<reference evidence="9" key="1">
    <citation type="submission" date="2010-02" db="EMBL/GenBank/DDBJ databases">
        <title>Complete sequence of chromosome of Natrialba magadii ATCC 43099.</title>
        <authorList>
            <consortium name="US DOE Joint Genome Institute"/>
            <person name="Lucas S."/>
            <person name="Copeland A."/>
            <person name="Lapidus A."/>
            <person name="Cheng J.-F."/>
            <person name="Bruce D."/>
            <person name="Goodwin L."/>
            <person name="Pitluck S."/>
            <person name="Davenport K."/>
            <person name="Saunders E."/>
            <person name="Detter J.C."/>
            <person name="Han C."/>
            <person name="Tapia R."/>
            <person name="Land M."/>
            <person name="Hauser L."/>
            <person name="Kyrpides N."/>
            <person name="Mikhailova N."/>
            <person name="De Castro R.E."/>
            <person name="Maupin-Furlow J.A."/>
            <person name="Woyke T."/>
        </authorList>
    </citation>
    <scope>NUCLEOTIDE SEQUENCE [LARGE SCALE GENOMIC DNA]</scope>
    <source>
        <strain evidence="9">ATCC 43099 / DSM 3394 / CCM 3739 / CIP 104546 / IAM 13178 / JCM 8861 / NBRC 102185 / NCIMB 2190 / MS3</strain>
    </source>
</reference>
<dbReference type="Gene3D" id="3.90.550.10">
    <property type="entry name" value="Spore Coat Polysaccharide Biosynthesis Protein SpsA, Chain A"/>
    <property type="match status" value="1"/>
</dbReference>
<proteinExistence type="predicted"/>
<keyword evidence="4 8" id="KW-0808">Transferase</keyword>
<dbReference type="CAZy" id="GT2">
    <property type="family name" value="Glycosyltransferase Family 2"/>
</dbReference>
<dbReference type="InterPro" id="IPR029044">
    <property type="entry name" value="Nucleotide-diphossugar_trans"/>
</dbReference>
<feature type="region of interest" description="Disordered" evidence="6">
    <location>
        <begin position="1"/>
        <end position="22"/>
    </location>
</feature>
<dbReference type="SUPFAM" id="SSF53448">
    <property type="entry name" value="Nucleotide-diphospho-sugar transferases"/>
    <property type="match status" value="1"/>
</dbReference>
<evidence type="ECO:0000256" key="3">
    <source>
        <dbReference type="ARBA" id="ARBA00022676"/>
    </source>
</evidence>
<evidence type="ECO:0000313" key="8">
    <source>
        <dbReference type="EMBL" id="ADD04782.1"/>
    </source>
</evidence>
<evidence type="ECO:0000259" key="7">
    <source>
        <dbReference type="Pfam" id="PF00535"/>
    </source>
</evidence>
<dbReference type="OrthoDB" id="46222at2157"/>
<accession>D3SS56</accession>
<keyword evidence="2" id="KW-1003">Cell membrane</keyword>
<dbReference type="PaxDb" id="547559-Nmag_1200"/>
<evidence type="ECO:0000256" key="4">
    <source>
        <dbReference type="ARBA" id="ARBA00022679"/>
    </source>
</evidence>
<feature type="domain" description="Glycosyltransferase 2-like" evidence="7">
    <location>
        <begin position="25"/>
        <end position="137"/>
    </location>
</feature>
<dbReference type="Pfam" id="PF00535">
    <property type="entry name" value="Glycos_transf_2"/>
    <property type="match status" value="1"/>
</dbReference>
<evidence type="ECO:0000256" key="1">
    <source>
        <dbReference type="ARBA" id="ARBA00004236"/>
    </source>
</evidence>
<evidence type="ECO:0000313" key="9">
    <source>
        <dbReference type="Proteomes" id="UP000001879"/>
    </source>
</evidence>
<dbReference type="GO" id="GO:0005886">
    <property type="term" value="C:plasma membrane"/>
    <property type="evidence" value="ECO:0007669"/>
    <property type="project" value="UniProtKB-SubCell"/>
</dbReference>
<dbReference type="RefSeq" id="WP_012996480.1">
    <property type="nucleotide sequence ID" value="NC_013922.1"/>
</dbReference>
<reference evidence="8 9" key="2">
    <citation type="journal article" date="2012" name="BMC Genomics">
        <title>A comparative genomics perspective on the genetic content of the alkaliphilic haloarchaeon Natrialba magadii ATCC 43099T.</title>
        <authorList>
            <person name="Siddaramappa S."/>
            <person name="Challacombe J.F."/>
            <person name="Decastro R.E."/>
            <person name="Pfeiffer F."/>
            <person name="Sastre D.E."/>
            <person name="Gimenez M.I."/>
            <person name="Paggi R.A."/>
            <person name="Detter J.C."/>
            <person name="Davenport K.W."/>
            <person name="Goodwin L.A."/>
            <person name="Kyrpides N."/>
            <person name="Tapia R."/>
            <person name="Pitluck S."/>
            <person name="Lucas S."/>
            <person name="Woyke T."/>
            <person name="Maupin-Furlow J.A."/>
        </authorList>
    </citation>
    <scope>NUCLEOTIDE SEQUENCE [LARGE SCALE GENOMIC DNA]</scope>
    <source>
        <strain evidence="9">ATCC 43099 / DSM 3394 / CCM 3739 / CIP 104546 / IAM 13178 / JCM 8861 / NBRC 102185 / NCIMB 2190 / MS3</strain>
    </source>
</reference>
<evidence type="ECO:0000256" key="6">
    <source>
        <dbReference type="SAM" id="MobiDB-lite"/>
    </source>
</evidence>
<dbReference type="GeneID" id="8824032"/>
<dbReference type="EMBL" id="CP001932">
    <property type="protein sequence ID" value="ADD04782.1"/>
    <property type="molecule type" value="Genomic_DNA"/>
</dbReference>
<dbReference type="STRING" id="547559.Nmag_1200"/>
<feature type="compositionally biased region" description="Polar residues" evidence="6">
    <location>
        <begin position="1"/>
        <end position="16"/>
    </location>
</feature>
<protein>
    <submittedName>
        <fullName evidence="8">Glycosyltransferase, type 2</fullName>
        <ecNumber evidence="8">2.4.-.-</ecNumber>
    </submittedName>
</protein>
<keyword evidence="5" id="KW-0472">Membrane</keyword>
<gene>
    <name evidence="8" type="ordered locus">Nmag_1200</name>
</gene>
<dbReference type="EC" id="2.4.-.-" evidence="8"/>
<dbReference type="PANTHER" id="PTHR43646">
    <property type="entry name" value="GLYCOSYLTRANSFERASE"/>
    <property type="match status" value="1"/>
</dbReference>
<dbReference type="KEGG" id="nmg:Nmag_1200"/>